<protein>
    <submittedName>
        <fullName evidence="3">KAT8 regulatory NSL complex subunit 1-like protein MSL1v2</fullName>
    </submittedName>
</protein>
<reference evidence="3 4" key="1">
    <citation type="submission" date="2019-02" db="EMBL/GenBank/DDBJ databases">
        <title>Opniocepnalus argus genome.</title>
        <authorList>
            <person name="Zhou C."/>
            <person name="Xiao S."/>
        </authorList>
    </citation>
    <scope>NUCLEOTIDE SEQUENCE [LARGE SCALE GENOMIC DNA]</scope>
    <source>
        <strain evidence="3">OARG1902GOOAL</strain>
        <tissue evidence="3">Muscle</tissue>
    </source>
</reference>
<reference evidence="4" key="2">
    <citation type="submission" date="2019-02" db="EMBL/GenBank/DDBJ databases">
        <title>Opniocepnalus argus Var Kimnra genome.</title>
        <authorList>
            <person name="Zhou C."/>
            <person name="Xiao S."/>
        </authorList>
    </citation>
    <scope>NUCLEOTIDE SEQUENCE [LARGE SCALE GENOMIC DNA]</scope>
</reference>
<evidence type="ECO:0000256" key="1">
    <source>
        <dbReference type="SAM" id="MobiDB-lite"/>
    </source>
</evidence>
<feature type="compositionally biased region" description="Polar residues" evidence="1">
    <location>
        <begin position="838"/>
        <end position="850"/>
    </location>
</feature>
<feature type="compositionally biased region" description="Basic residues" evidence="1">
    <location>
        <begin position="671"/>
        <end position="684"/>
    </location>
</feature>
<evidence type="ECO:0000313" key="3">
    <source>
        <dbReference type="EMBL" id="KAF3694979.1"/>
    </source>
</evidence>
<dbReference type="Proteomes" id="UP000503349">
    <property type="component" value="Chromosome 10"/>
</dbReference>
<feature type="compositionally biased region" description="Polar residues" evidence="1">
    <location>
        <begin position="917"/>
        <end position="935"/>
    </location>
</feature>
<dbReference type="InterPro" id="IPR026180">
    <property type="entry name" value="NSL1"/>
</dbReference>
<feature type="region of interest" description="Disordered" evidence="1">
    <location>
        <begin position="335"/>
        <end position="367"/>
    </location>
</feature>
<organism evidence="3 4">
    <name type="scientific">Channa argus</name>
    <name type="common">Northern snakehead</name>
    <name type="synonym">Ophicephalus argus</name>
    <dbReference type="NCBI Taxonomy" id="215402"/>
    <lineage>
        <taxon>Eukaryota</taxon>
        <taxon>Metazoa</taxon>
        <taxon>Chordata</taxon>
        <taxon>Craniata</taxon>
        <taxon>Vertebrata</taxon>
        <taxon>Euteleostomi</taxon>
        <taxon>Actinopterygii</taxon>
        <taxon>Neopterygii</taxon>
        <taxon>Teleostei</taxon>
        <taxon>Neoteleostei</taxon>
        <taxon>Acanthomorphata</taxon>
        <taxon>Anabantaria</taxon>
        <taxon>Anabantiformes</taxon>
        <taxon>Channoidei</taxon>
        <taxon>Channidae</taxon>
        <taxon>Channa</taxon>
    </lineage>
</organism>
<accession>A0A6G1PXM9</accession>
<feature type="region of interest" description="Disordered" evidence="1">
    <location>
        <begin position="822"/>
        <end position="935"/>
    </location>
</feature>
<feature type="compositionally biased region" description="Basic residues" evidence="1">
    <location>
        <begin position="641"/>
        <end position="657"/>
    </location>
</feature>
<dbReference type="EMBL" id="CM015721">
    <property type="protein sequence ID" value="KAF3694979.1"/>
    <property type="molecule type" value="Genomic_DNA"/>
</dbReference>
<dbReference type="GO" id="GO:0035035">
    <property type="term" value="F:histone acetyltransferase binding"/>
    <property type="evidence" value="ECO:0007669"/>
    <property type="project" value="TreeGrafter"/>
</dbReference>
<dbReference type="PROSITE" id="PS52052">
    <property type="entry name" value="PEHE"/>
    <property type="match status" value="1"/>
</dbReference>
<dbReference type="SMART" id="SM01300">
    <property type="entry name" value="PEHE"/>
    <property type="match status" value="1"/>
</dbReference>
<sequence>MAPALTKILKDGHGIHLSSLPASIRVDSDKRPVHNTELDPQMRLTENSDLQKMWNNLSLFASLDPCLPLSLLDVSADAVLSPRLQVSASDCETVLPPSPASSFSLLSINKGPKDSHQVVPILPGVSDMFLGLVPEHNSQEAYLLQGSGDASECGPYGSDVMCHSSFTHSSVSSSYSLEVKSQGYNPLSVPPPTMTQEKGADMGCLPPAPMQRCSGRMNFDHLVSRAALEKVLKDQLYRQAGLQSRALKLQKRLQALLVEHTLLHCNQQLEGLKSRCLLGDVTHDSLDSLRPGILPPKPGGNPHFSWSSTTSWAELREFSCSSQAVLRSLQEALDSEATASSSSDDESEEDNNHVKMRASPVSSSERQWLEERAELGSRWSWLQLRLVDVEGRIQQLVELHKHICTYKGSVVLAESQPLTDRQIQQSLLGQMGGFSCTATDVDTEACSPSSLLHNIERQSAQLSHIVNSLMPPLSFSPLSKQPQTWNESIFKSGQKADKVFEHGSSKRRRLGNRRLFKADVSCVCARTRPLVTYHKPRLFTFNTHILSSPQVSGQSTFTFSSSFSPSSCSCCSSCDRVVLCSAADCSSSWALSSRNPSSRPHPMLSLSFDTALSHHLQGSLAREEQQPAPAHYSRYSSTRLHNSHKYKRHARRQKRKVMGLSSIRRVGSAQSKHRAKQRKKKRKPIQQLNEDEEHSLYQLYDQQESSDEVLEESYRQVSHNQAAQNFVRKRQGESVYNINNIFIPMSLPKVEKLQYKDIATPSWRMVDILTESEAESGKDSEQWQIEDLSDDVFAQRHLTLEKGEKLHWSFWGERKCCRLPKRSGSRLSGSGGAMCTSGEESSVDWSSAQLDTDEQPSSEEWLPPTPWEPRVFPLGKEEEETLLSENLENIPSEWPELRSSSSTSKNSNCQLPLARSSGFTPPSGGQSWTFTPSGS</sequence>
<keyword evidence="4" id="KW-1185">Reference proteome</keyword>
<gene>
    <name evidence="3" type="ORF">EXN66_Car010655</name>
</gene>
<evidence type="ECO:0000313" key="4">
    <source>
        <dbReference type="Proteomes" id="UP000503349"/>
    </source>
</evidence>
<name>A0A6G1PXM9_CHAAH</name>
<feature type="compositionally biased region" description="Low complexity" evidence="1">
    <location>
        <begin position="899"/>
        <end position="908"/>
    </location>
</feature>
<feature type="region of interest" description="Disordered" evidence="1">
    <location>
        <begin position="617"/>
        <end position="693"/>
    </location>
</feature>
<dbReference type="GO" id="GO:0044545">
    <property type="term" value="C:NSL complex"/>
    <property type="evidence" value="ECO:0007669"/>
    <property type="project" value="TreeGrafter"/>
</dbReference>
<proteinExistence type="predicted"/>
<evidence type="ECO:0000259" key="2">
    <source>
        <dbReference type="PROSITE" id="PS52052"/>
    </source>
</evidence>
<dbReference type="Gene3D" id="6.10.250.3170">
    <property type="match status" value="1"/>
</dbReference>
<dbReference type="Pfam" id="PF15275">
    <property type="entry name" value="PEHE"/>
    <property type="match status" value="1"/>
</dbReference>
<feature type="domain" description="PEHE" evidence="2">
    <location>
        <begin position="757"/>
        <end position="894"/>
    </location>
</feature>
<dbReference type="AlphaFoldDB" id="A0A6G1PXM9"/>
<dbReference type="PANTHER" id="PTHR22443">
    <property type="entry name" value="NON-SPECIFIC LETHAL 1, ISOFORM M"/>
    <property type="match status" value="1"/>
</dbReference>
<dbReference type="InterPro" id="IPR029332">
    <property type="entry name" value="PEHE_dom"/>
</dbReference>
<dbReference type="PANTHER" id="PTHR22443:SF16">
    <property type="entry name" value="KAT8 REGULATORY NSL COMPLEX SUBUNIT 1-LIKE PROTEIN"/>
    <property type="match status" value="1"/>
</dbReference>